<dbReference type="Proteomes" id="UP000654573">
    <property type="component" value="Unassembled WGS sequence"/>
</dbReference>
<keyword evidence="3" id="KW-1185">Reference proteome</keyword>
<dbReference type="RefSeq" id="WP_052098743.1">
    <property type="nucleotide sequence ID" value="NZ_JACOOU010000008.1"/>
</dbReference>
<proteinExistence type="predicted"/>
<sequence>MQKALPIGNDQFRIVREKDYYYIDKTLLIKEFLELRDTASLITRPRRFGKTLNMTMLREFFDITRDSREIFKGLAIMDTKYASLINTKPVIYFSFKDCSGKTQDELKVRLSKEILKEYQRYAVIFESGSQDKRDVYVRIFYNNLEKLISCSMSFAELSAYVEELIRVVHDHYGAAPILLIDEYDQPVLSSYENGYRKELGDFFSSFYGSALKGNEYMDQALLTGIQRVAKESIFSKLNNISIYTVIDECYSDKFGITKREAEKLLCDFGMELSAVVKEKYDGYRFGRYDIYNPWSLLCYIRKGRAENFWVNTSTNYLVKEAVKKADERFRREFDELIEKKTVRVGINLETSFIELQDNYSLWGLLVNAGYVTVEDVEDESFMKVRIPNEEVCAEFRKILAEQANISDMDLQGMFRCLLEKDMEGFLKIYRDIVISCTSYFDARENAYHMLFLGMCISVRGIYEVSSNLEQGHGRSDITLKALEPGRPHIILEFKQGSDVETLKKSALKQILKKQYYSGLTGEVLCVGIAHDKKQCALTWESITVTGSGQAVRENI</sequence>
<name>A0ABR7FFP3_9FIRM</name>
<protein>
    <submittedName>
        <fullName evidence="2">AAA family ATPase</fullName>
    </submittedName>
</protein>
<feature type="domain" description="AAA-ATPase-like" evidence="1">
    <location>
        <begin position="6"/>
        <end position="234"/>
    </location>
</feature>
<evidence type="ECO:0000313" key="3">
    <source>
        <dbReference type="Proteomes" id="UP000654573"/>
    </source>
</evidence>
<dbReference type="Pfam" id="PF08011">
    <property type="entry name" value="PDDEXK_9"/>
    <property type="match status" value="1"/>
</dbReference>
<dbReference type="EMBL" id="JACOOU010000008">
    <property type="protein sequence ID" value="MBC5673997.1"/>
    <property type="molecule type" value="Genomic_DNA"/>
</dbReference>
<gene>
    <name evidence="2" type="ORF">H8S76_17255</name>
</gene>
<evidence type="ECO:0000259" key="1">
    <source>
        <dbReference type="Pfam" id="PF09820"/>
    </source>
</evidence>
<evidence type="ECO:0000313" key="2">
    <source>
        <dbReference type="EMBL" id="MBC5673997.1"/>
    </source>
</evidence>
<accession>A0ABR7FFP3</accession>
<dbReference type="PANTHER" id="PTHR34825:SF1">
    <property type="entry name" value="AAA-ATPASE-LIKE DOMAIN-CONTAINING PROTEIN"/>
    <property type="match status" value="1"/>
</dbReference>
<dbReference type="PANTHER" id="PTHR34825">
    <property type="entry name" value="CONSERVED PROTEIN, WITH A WEAK D-GALACTARATE DEHYDRATASE/ALTRONATE HYDROLASE DOMAIN"/>
    <property type="match status" value="1"/>
</dbReference>
<organism evidence="2 3">
    <name type="scientific">Blautia celeris</name>
    <dbReference type="NCBI Taxonomy" id="2763026"/>
    <lineage>
        <taxon>Bacteria</taxon>
        <taxon>Bacillati</taxon>
        <taxon>Bacillota</taxon>
        <taxon>Clostridia</taxon>
        <taxon>Lachnospirales</taxon>
        <taxon>Lachnospiraceae</taxon>
        <taxon>Blautia</taxon>
    </lineage>
</organism>
<reference evidence="2 3" key="1">
    <citation type="submission" date="2020-08" db="EMBL/GenBank/DDBJ databases">
        <title>Genome public.</title>
        <authorList>
            <person name="Liu C."/>
            <person name="Sun Q."/>
        </authorList>
    </citation>
    <scope>NUCLEOTIDE SEQUENCE [LARGE SCALE GENOMIC DNA]</scope>
    <source>
        <strain evidence="2 3">NSJ-34</strain>
    </source>
</reference>
<comment type="caution">
    <text evidence="2">The sequence shown here is derived from an EMBL/GenBank/DDBJ whole genome shotgun (WGS) entry which is preliminary data.</text>
</comment>
<dbReference type="InterPro" id="IPR018631">
    <property type="entry name" value="AAA-ATPase-like_dom"/>
</dbReference>
<dbReference type="Pfam" id="PF09820">
    <property type="entry name" value="AAA-ATPase_like"/>
    <property type="match status" value="1"/>
</dbReference>
<dbReference type="InterPro" id="IPR012547">
    <property type="entry name" value="PDDEXK_9"/>
</dbReference>